<dbReference type="GO" id="GO:0016887">
    <property type="term" value="F:ATP hydrolysis activity"/>
    <property type="evidence" value="ECO:0007669"/>
    <property type="project" value="InterPro"/>
</dbReference>
<dbReference type="InterPro" id="IPR003593">
    <property type="entry name" value="AAA+_ATPase"/>
</dbReference>
<dbReference type="GO" id="GO:0005524">
    <property type="term" value="F:ATP binding"/>
    <property type="evidence" value="ECO:0007669"/>
    <property type="project" value="InterPro"/>
</dbReference>
<dbReference type="Proteomes" id="UP000177230">
    <property type="component" value="Unassembled WGS sequence"/>
</dbReference>
<comment type="similarity">
    <text evidence="1">Belongs to the GSP E family.</text>
</comment>
<feature type="domain" description="Bacterial type II secretion system protein E" evidence="2">
    <location>
        <begin position="193"/>
        <end position="207"/>
    </location>
</feature>
<dbReference type="Pfam" id="PF00437">
    <property type="entry name" value="T2SSE"/>
    <property type="match status" value="1"/>
</dbReference>
<comment type="caution">
    <text evidence="3">The sequence shown here is derived from an EMBL/GenBank/DDBJ whole genome shotgun (WGS) entry which is preliminary data.</text>
</comment>
<protein>
    <submittedName>
        <fullName evidence="3">Type IV pili twitching motility protein PilT</fullName>
    </submittedName>
</protein>
<dbReference type="PANTHER" id="PTHR30486">
    <property type="entry name" value="TWITCHING MOTILITY PROTEIN PILT"/>
    <property type="match status" value="1"/>
</dbReference>
<dbReference type="CDD" id="cd01131">
    <property type="entry name" value="PilT"/>
    <property type="match status" value="1"/>
</dbReference>
<dbReference type="InterPro" id="IPR001482">
    <property type="entry name" value="T2SS/T4SS_dom"/>
</dbReference>
<dbReference type="InterPro" id="IPR027417">
    <property type="entry name" value="P-loop_NTPase"/>
</dbReference>
<name>A0A1F5RCY5_9BACT</name>
<dbReference type="EMBL" id="MFFM01000034">
    <property type="protein sequence ID" value="OGF11903.1"/>
    <property type="molecule type" value="Genomic_DNA"/>
</dbReference>
<dbReference type="Gene3D" id="3.30.450.90">
    <property type="match status" value="1"/>
</dbReference>
<dbReference type="NCBIfam" id="TIGR01420">
    <property type="entry name" value="pilT_fam"/>
    <property type="match status" value="1"/>
</dbReference>
<evidence type="ECO:0000256" key="1">
    <source>
        <dbReference type="ARBA" id="ARBA00006611"/>
    </source>
</evidence>
<dbReference type="SMART" id="SM00382">
    <property type="entry name" value="AAA"/>
    <property type="match status" value="1"/>
</dbReference>
<evidence type="ECO:0000259" key="2">
    <source>
        <dbReference type="PROSITE" id="PS00662"/>
    </source>
</evidence>
<proteinExistence type="inferred from homology"/>
<dbReference type="SUPFAM" id="SSF52540">
    <property type="entry name" value="P-loop containing nucleoside triphosphate hydrolases"/>
    <property type="match status" value="1"/>
</dbReference>
<dbReference type="PROSITE" id="PS00662">
    <property type="entry name" value="T2SP_E"/>
    <property type="match status" value="1"/>
</dbReference>
<evidence type="ECO:0000313" key="4">
    <source>
        <dbReference type="Proteomes" id="UP000177230"/>
    </source>
</evidence>
<dbReference type="AlphaFoldDB" id="A0A1F5RCY5"/>
<dbReference type="InterPro" id="IPR006321">
    <property type="entry name" value="PilT/PilU"/>
</dbReference>
<reference evidence="3 4" key="1">
    <citation type="journal article" date="2016" name="Nat. Commun.">
        <title>Thousands of microbial genomes shed light on interconnected biogeochemical processes in an aquifer system.</title>
        <authorList>
            <person name="Anantharaman K."/>
            <person name="Brown C.T."/>
            <person name="Hug L.A."/>
            <person name="Sharon I."/>
            <person name="Castelle C.J."/>
            <person name="Probst A.J."/>
            <person name="Thomas B.C."/>
            <person name="Singh A."/>
            <person name="Wilkins M.J."/>
            <person name="Karaoz U."/>
            <person name="Brodie E.L."/>
            <person name="Williams K.H."/>
            <person name="Hubbard S.S."/>
            <person name="Banfield J.F."/>
        </authorList>
    </citation>
    <scope>NUCLEOTIDE SEQUENCE [LARGE SCALE GENOMIC DNA]</scope>
</reference>
<dbReference type="InterPro" id="IPR050921">
    <property type="entry name" value="T4SS_GSP_E_ATPase"/>
</dbReference>
<dbReference type="Gene3D" id="3.40.50.300">
    <property type="entry name" value="P-loop containing nucleotide triphosphate hydrolases"/>
    <property type="match status" value="1"/>
</dbReference>
<accession>A0A1F5RCY5</accession>
<organism evidence="3 4">
    <name type="scientific">Candidatus Edwardsbacteria bacterium GWF2_54_11</name>
    <dbReference type="NCBI Taxonomy" id="1817851"/>
    <lineage>
        <taxon>Bacteria</taxon>
        <taxon>Candidatus Edwardsiibacteriota</taxon>
    </lineage>
</organism>
<sequence length="361" mass="40034">MQLPELLYMIYQKGASDLILKVGNKPMMRLQGSLVPLELPPLNPEDTKRFAVEIMTKEQLERFRRDKELDLSCSIASLCRFRASAFIQRGEFGLVFRLIPNNIPTMDELGLPIISKNLAMRPRGLVLVTGPAGCGKSTTIASMINTRNANQECHIITVEDPIEFVYQDVKAEINQREVGKDTLSFTNALKSVLRQDPDVIVVGEMRDLETISLAITAAETGHLVLSTLHTTDAMQTIDRIVDVFPPHQQTQVRMQLSGNLLGIISQVLLKRADGNGRVMAYEIMMVNSAIRNLIREAKTSQIPSAIQMGMKQGMTTLNHSLADLVRRKIVTPEEAFSHTDNQEDLKAILARPGPAAPAPAK</sequence>
<evidence type="ECO:0000313" key="3">
    <source>
        <dbReference type="EMBL" id="OGF11903.1"/>
    </source>
</evidence>
<gene>
    <name evidence="3" type="ORF">A2024_02620</name>
</gene>